<comment type="caution">
    <text evidence="3">The sequence shown here is derived from an EMBL/GenBank/DDBJ whole genome shotgun (WGS) entry which is preliminary data.</text>
</comment>
<dbReference type="CDD" id="cd00293">
    <property type="entry name" value="USP-like"/>
    <property type="match status" value="1"/>
</dbReference>
<evidence type="ECO:0000313" key="4">
    <source>
        <dbReference type="Proteomes" id="UP000642919"/>
    </source>
</evidence>
<evidence type="ECO:0000256" key="1">
    <source>
        <dbReference type="ARBA" id="ARBA00008791"/>
    </source>
</evidence>
<dbReference type="GeneID" id="68695274"/>
<evidence type="ECO:0000313" key="3">
    <source>
        <dbReference type="EMBL" id="MBB6090519.1"/>
    </source>
</evidence>
<dbReference type="Pfam" id="PF00582">
    <property type="entry name" value="Usp"/>
    <property type="match status" value="1"/>
</dbReference>
<dbReference type="InterPro" id="IPR006015">
    <property type="entry name" value="Universal_stress_UspA"/>
</dbReference>
<reference evidence="3" key="1">
    <citation type="submission" date="2020-08" db="EMBL/GenBank/DDBJ databases">
        <title>Genomic Encyclopedia of Type Strains, Phase IV (KMG-IV): sequencing the most valuable type-strain genomes for metagenomic binning, comparative biology and taxonomic classification.</title>
        <authorList>
            <person name="Goeker M."/>
        </authorList>
    </citation>
    <scope>NUCLEOTIDE SEQUENCE</scope>
    <source>
        <strain evidence="3">DSM 669</strain>
    </source>
</reference>
<dbReference type="PANTHER" id="PTHR46268:SF6">
    <property type="entry name" value="UNIVERSAL STRESS PROTEIN UP12"/>
    <property type="match status" value="1"/>
</dbReference>
<dbReference type="Gene3D" id="3.40.50.12370">
    <property type="match status" value="1"/>
</dbReference>
<dbReference type="AlphaFoldDB" id="A0A841HDK6"/>
<dbReference type="Proteomes" id="UP000642919">
    <property type="component" value="Unassembled WGS sequence"/>
</dbReference>
<accession>A0A841HDK6</accession>
<dbReference type="SUPFAM" id="SSF52402">
    <property type="entry name" value="Adenine nucleotide alpha hydrolases-like"/>
    <property type="match status" value="1"/>
</dbReference>
<dbReference type="InterPro" id="IPR006016">
    <property type="entry name" value="UspA"/>
</dbReference>
<name>A0A841HDK6_HALSI</name>
<gene>
    <name evidence="3" type="ORF">HNR49_001903</name>
</gene>
<feature type="domain" description="UspA" evidence="2">
    <location>
        <begin position="20"/>
        <end position="145"/>
    </location>
</feature>
<organism evidence="3 4">
    <name type="scientific">Halobacterium salinarum</name>
    <name type="common">Halobacterium halobium</name>
    <dbReference type="NCBI Taxonomy" id="2242"/>
    <lineage>
        <taxon>Archaea</taxon>
        <taxon>Methanobacteriati</taxon>
        <taxon>Methanobacteriota</taxon>
        <taxon>Stenosarchaea group</taxon>
        <taxon>Halobacteria</taxon>
        <taxon>Halobacteriales</taxon>
        <taxon>Halobacteriaceae</taxon>
        <taxon>Halobacterium</taxon>
    </lineage>
</organism>
<dbReference type="RefSeq" id="WP_012289653.1">
    <property type="nucleotide sequence ID" value="NZ_JACHGX010000006.1"/>
</dbReference>
<protein>
    <submittedName>
        <fullName evidence="3">Nucleotide-binding universal stress UspA family protein</fullName>
    </submittedName>
</protein>
<dbReference type="EMBL" id="JACHGX010000006">
    <property type="protein sequence ID" value="MBB6090519.1"/>
    <property type="molecule type" value="Genomic_DNA"/>
</dbReference>
<comment type="similarity">
    <text evidence="1">Belongs to the universal stress protein A family.</text>
</comment>
<evidence type="ECO:0000259" key="2">
    <source>
        <dbReference type="Pfam" id="PF00582"/>
    </source>
</evidence>
<sequence length="153" mass="16061">MGPETVLLAGKPGDEGRGAQLAEAAIAVAEPANARLLVAQVFTSDEYETTTKSLGLDTESEITPEQIAEKHGTFRGIVGRLDDATVDYELRTAVGPHADTILDLASDVDFAVIGGKKRSPTGKALFGSTTQEVLLSAPCPVIYVPDQLAEHDA</sequence>
<dbReference type="PANTHER" id="PTHR46268">
    <property type="entry name" value="STRESS RESPONSE PROTEIN NHAX"/>
    <property type="match status" value="1"/>
</dbReference>
<proteinExistence type="inferred from homology"/>
<dbReference type="PRINTS" id="PR01438">
    <property type="entry name" value="UNVRSLSTRESS"/>
</dbReference>